<feature type="transmembrane region" description="Helical" evidence="1">
    <location>
        <begin position="113"/>
        <end position="133"/>
    </location>
</feature>
<evidence type="ECO:0000313" key="2">
    <source>
        <dbReference type="EMBL" id="THG31610.1"/>
    </source>
</evidence>
<gene>
    <name evidence="2" type="ORF">E6C64_05940</name>
</gene>
<dbReference type="EMBL" id="SSSM01000003">
    <property type="protein sequence ID" value="THG31610.1"/>
    <property type="molecule type" value="Genomic_DNA"/>
</dbReference>
<keyword evidence="1" id="KW-0472">Membrane</keyword>
<evidence type="ECO:0000256" key="1">
    <source>
        <dbReference type="SAM" id="Phobius"/>
    </source>
</evidence>
<feature type="transmembrane region" description="Helical" evidence="1">
    <location>
        <begin position="181"/>
        <end position="205"/>
    </location>
</feature>
<organism evidence="2 3">
    <name type="scientific">Naasia lichenicola</name>
    <dbReference type="NCBI Taxonomy" id="2565933"/>
    <lineage>
        <taxon>Bacteria</taxon>
        <taxon>Bacillati</taxon>
        <taxon>Actinomycetota</taxon>
        <taxon>Actinomycetes</taxon>
        <taxon>Micrococcales</taxon>
        <taxon>Microbacteriaceae</taxon>
        <taxon>Naasia</taxon>
    </lineage>
</organism>
<keyword evidence="1" id="KW-0812">Transmembrane</keyword>
<name>A0A4S4FM87_9MICO</name>
<dbReference type="RefSeq" id="WP_136426730.1">
    <property type="nucleotide sequence ID" value="NZ_SSSM01000003.1"/>
</dbReference>
<feature type="transmembrane region" description="Helical" evidence="1">
    <location>
        <begin position="60"/>
        <end position="79"/>
    </location>
</feature>
<dbReference type="OrthoDB" id="5065100at2"/>
<evidence type="ECO:0000313" key="3">
    <source>
        <dbReference type="Proteomes" id="UP000309133"/>
    </source>
</evidence>
<dbReference type="Proteomes" id="UP000309133">
    <property type="component" value="Unassembled WGS sequence"/>
</dbReference>
<proteinExistence type="predicted"/>
<sequence>MFAVTPPLRVLGSIASWLLFSLAFTLLFQVSLAVLAIGGSCASGGPYEIEVQCPAGVELFAPLSIFAGLAAVAIGLFLARGFGSALELLSWPILFVGLGLAFLFAGAQGAGGGAYLIAGLFILMGVVPLIWAIRVSALRFLLGSRSAAGVDFAAPRNGRASPFSSAAWTSSDPRTPRAADWLASLSISVLSSAIGALLALAWFGAVAHART</sequence>
<reference evidence="2 3" key="1">
    <citation type="submission" date="2019-04" db="EMBL/GenBank/DDBJ databases">
        <authorList>
            <person name="Jiang L."/>
        </authorList>
    </citation>
    <scope>NUCLEOTIDE SEQUENCE [LARGE SCALE GENOMIC DNA]</scope>
    <source>
        <strain evidence="2 3">YIM 131853</strain>
    </source>
</reference>
<feature type="transmembrane region" description="Helical" evidence="1">
    <location>
        <begin position="88"/>
        <end position="107"/>
    </location>
</feature>
<protein>
    <submittedName>
        <fullName evidence="2">Uncharacterized protein</fullName>
    </submittedName>
</protein>
<keyword evidence="1" id="KW-1133">Transmembrane helix</keyword>
<dbReference type="AlphaFoldDB" id="A0A4S4FM87"/>
<keyword evidence="3" id="KW-1185">Reference proteome</keyword>
<accession>A0A4S4FM87</accession>
<comment type="caution">
    <text evidence="2">The sequence shown here is derived from an EMBL/GenBank/DDBJ whole genome shotgun (WGS) entry which is preliminary data.</text>
</comment>